<dbReference type="OrthoDB" id="1756859at2"/>
<dbReference type="Pfam" id="PF06124">
    <property type="entry name" value="DUF960"/>
    <property type="match status" value="1"/>
</dbReference>
<gene>
    <name evidence="1" type="ORF">BCR26_04430</name>
</gene>
<dbReference type="EMBL" id="MIEK01000045">
    <property type="protein sequence ID" value="OEH81494.1"/>
    <property type="molecule type" value="Genomic_DNA"/>
</dbReference>
<dbReference type="RefSeq" id="WP_069699548.1">
    <property type="nucleotide sequence ID" value="NZ_JAGGMA010000056.1"/>
</dbReference>
<evidence type="ECO:0000313" key="1">
    <source>
        <dbReference type="EMBL" id="OEH81494.1"/>
    </source>
</evidence>
<evidence type="ECO:0000313" key="2">
    <source>
        <dbReference type="Proteomes" id="UP000095256"/>
    </source>
</evidence>
<reference evidence="1 2" key="1">
    <citation type="submission" date="2016-09" db="EMBL/GenBank/DDBJ databases">
        <authorList>
            <person name="Capua I."/>
            <person name="De Benedictis P."/>
            <person name="Joannis T."/>
            <person name="Lombin L.H."/>
            <person name="Cattoli G."/>
        </authorList>
    </citation>
    <scope>NUCLEOTIDE SEQUENCE [LARGE SCALE GENOMIC DNA]</scope>
    <source>
        <strain evidence="1 2">LMG 25899</strain>
    </source>
</reference>
<dbReference type="InterPro" id="IPR009303">
    <property type="entry name" value="DUF960"/>
</dbReference>
<dbReference type="Proteomes" id="UP000095256">
    <property type="component" value="Unassembled WGS sequence"/>
</dbReference>
<dbReference type="Gene3D" id="3.10.450.150">
    <property type="entry name" value="enterococcus faecalis protein"/>
    <property type="match status" value="1"/>
</dbReference>
<evidence type="ECO:0008006" key="3">
    <source>
        <dbReference type="Google" id="ProtNLM"/>
    </source>
</evidence>
<dbReference type="AlphaFoldDB" id="A0A1E5KUC2"/>
<keyword evidence="2" id="KW-1185">Reference proteome</keyword>
<proteinExistence type="predicted"/>
<dbReference type="STRING" id="762845.BCR26_04430"/>
<name>A0A1E5KUC2_9ENTE</name>
<organism evidence="1 2">
    <name type="scientific">Enterococcus rivorum</name>
    <dbReference type="NCBI Taxonomy" id="762845"/>
    <lineage>
        <taxon>Bacteria</taxon>
        <taxon>Bacillati</taxon>
        <taxon>Bacillota</taxon>
        <taxon>Bacilli</taxon>
        <taxon>Lactobacillales</taxon>
        <taxon>Enterococcaceae</taxon>
        <taxon>Enterococcus</taxon>
    </lineage>
</organism>
<sequence length="106" mass="13036">MFEKNDNRYLTKGVNEQLPKEIQVYCWQLIDQKRKEAETKLDYLQIFEFNRDEQRQAVEVIYRQEEPFFITYHEYKITNSLSNFQVKKLWVIDDGTNQTMLLPEEY</sequence>
<protein>
    <recommendedName>
        <fullName evidence="3">DUF960 domain-containing protein</fullName>
    </recommendedName>
</protein>
<accession>A0A1E5KUC2</accession>
<comment type="caution">
    <text evidence="1">The sequence shown here is derived from an EMBL/GenBank/DDBJ whole genome shotgun (WGS) entry which is preliminary data.</text>
</comment>